<comment type="caution">
    <text evidence="2">The sequence shown here is derived from an EMBL/GenBank/DDBJ whole genome shotgun (WGS) entry which is preliminary data.</text>
</comment>
<organism evidence="2 3">
    <name type="scientific">Aphis craccivora</name>
    <name type="common">Cowpea aphid</name>
    <dbReference type="NCBI Taxonomy" id="307492"/>
    <lineage>
        <taxon>Eukaryota</taxon>
        <taxon>Metazoa</taxon>
        <taxon>Ecdysozoa</taxon>
        <taxon>Arthropoda</taxon>
        <taxon>Hexapoda</taxon>
        <taxon>Insecta</taxon>
        <taxon>Pterygota</taxon>
        <taxon>Neoptera</taxon>
        <taxon>Paraneoptera</taxon>
        <taxon>Hemiptera</taxon>
        <taxon>Sternorrhyncha</taxon>
        <taxon>Aphidomorpha</taxon>
        <taxon>Aphidoidea</taxon>
        <taxon>Aphididae</taxon>
        <taxon>Aphidini</taxon>
        <taxon>Aphis</taxon>
        <taxon>Aphis</taxon>
    </lineage>
</organism>
<dbReference type="EMBL" id="VUJU01014359">
    <property type="protein sequence ID" value="KAF0702253.1"/>
    <property type="molecule type" value="Genomic_DNA"/>
</dbReference>
<accession>A0A6G0VMR9</accession>
<keyword evidence="1" id="KW-0812">Transmembrane</keyword>
<dbReference type="AlphaFoldDB" id="A0A6G0VMR9"/>
<evidence type="ECO:0000313" key="3">
    <source>
        <dbReference type="Proteomes" id="UP000478052"/>
    </source>
</evidence>
<dbReference type="Proteomes" id="UP000478052">
    <property type="component" value="Unassembled WGS sequence"/>
</dbReference>
<proteinExistence type="predicted"/>
<feature type="transmembrane region" description="Helical" evidence="1">
    <location>
        <begin position="72"/>
        <end position="95"/>
    </location>
</feature>
<keyword evidence="3" id="KW-1185">Reference proteome</keyword>
<feature type="non-terminal residue" evidence="2">
    <location>
        <position position="1"/>
    </location>
</feature>
<evidence type="ECO:0000256" key="1">
    <source>
        <dbReference type="SAM" id="Phobius"/>
    </source>
</evidence>
<sequence length="96" mass="10123">CGVSWCRVCWGRVSWLVGWCGVLDDGVETVVVVSGVFDGTDGSVGFDEAVGSFNVTVSVAVFGLAVHVVGVWVVYAVFEVVGCWCVCGLWGVGLWC</sequence>
<name>A0A6G0VMR9_APHCR</name>
<reference evidence="2 3" key="1">
    <citation type="submission" date="2019-08" db="EMBL/GenBank/DDBJ databases">
        <title>Whole genome of Aphis craccivora.</title>
        <authorList>
            <person name="Voronova N.V."/>
            <person name="Shulinski R.S."/>
            <person name="Bandarenka Y.V."/>
            <person name="Zhorov D.G."/>
            <person name="Warner D."/>
        </authorList>
    </citation>
    <scope>NUCLEOTIDE SEQUENCE [LARGE SCALE GENOMIC DNA]</scope>
    <source>
        <strain evidence="2">180601</strain>
        <tissue evidence="2">Whole Body</tissue>
    </source>
</reference>
<keyword evidence="1" id="KW-0472">Membrane</keyword>
<protein>
    <submittedName>
        <fullName evidence="2">Uncharacterized protein</fullName>
    </submittedName>
</protein>
<gene>
    <name evidence="2" type="ORF">FWK35_00033259</name>
</gene>
<keyword evidence="1" id="KW-1133">Transmembrane helix</keyword>
<evidence type="ECO:0000313" key="2">
    <source>
        <dbReference type="EMBL" id="KAF0702253.1"/>
    </source>
</evidence>